<evidence type="ECO:0000259" key="4">
    <source>
        <dbReference type="Pfam" id="PF01471"/>
    </source>
</evidence>
<dbReference type="InterPro" id="IPR036366">
    <property type="entry name" value="PGBDSf"/>
</dbReference>
<evidence type="ECO:0000256" key="3">
    <source>
        <dbReference type="ARBA" id="ARBA00023295"/>
    </source>
</evidence>
<dbReference type="AlphaFoldDB" id="A0A7D6VNI7"/>
<dbReference type="KEGG" id="cint:HZF06_13085"/>
<dbReference type="GO" id="GO:0016998">
    <property type="term" value="P:cell wall macromolecule catabolic process"/>
    <property type="evidence" value="ECO:0007669"/>
    <property type="project" value="InterPro"/>
</dbReference>
<feature type="domain" description="Peptidoglycan binding-like" evidence="4">
    <location>
        <begin position="263"/>
        <end position="299"/>
    </location>
</feature>
<proteinExistence type="inferred from homology"/>
<dbReference type="PROSITE" id="PS51904">
    <property type="entry name" value="GLYCOSYL_HYDROL_F25_2"/>
    <property type="match status" value="1"/>
</dbReference>
<keyword evidence="3" id="KW-0326">Glycosidase</keyword>
<evidence type="ECO:0000313" key="6">
    <source>
        <dbReference type="Proteomes" id="UP000512286"/>
    </source>
</evidence>
<name>A0A7D6VNI7_9CLOT</name>
<organism evidence="5 6">
    <name type="scientific">Clostridium intestinale</name>
    <dbReference type="NCBI Taxonomy" id="36845"/>
    <lineage>
        <taxon>Bacteria</taxon>
        <taxon>Bacillati</taxon>
        <taxon>Bacillota</taxon>
        <taxon>Clostridia</taxon>
        <taxon>Eubacteriales</taxon>
        <taxon>Clostridiaceae</taxon>
        <taxon>Clostridium</taxon>
    </lineage>
</organism>
<dbReference type="GO" id="GO:0003796">
    <property type="term" value="F:lysozyme activity"/>
    <property type="evidence" value="ECO:0007669"/>
    <property type="project" value="InterPro"/>
</dbReference>
<dbReference type="Proteomes" id="UP000512286">
    <property type="component" value="Chromosome"/>
</dbReference>
<reference evidence="5 6" key="1">
    <citation type="submission" date="2020-07" db="EMBL/GenBank/DDBJ databases">
        <title>Electron transfer.</title>
        <authorList>
            <person name="Huang L."/>
            <person name="Liu X."/>
            <person name="Zhou S."/>
        </authorList>
    </citation>
    <scope>NUCLEOTIDE SEQUENCE [LARGE SCALE GENOMIC DNA]</scope>
    <source>
        <strain evidence="5 6">Lx1</strain>
    </source>
</reference>
<dbReference type="InterPro" id="IPR018077">
    <property type="entry name" value="Glyco_hydro_fam25_subgr"/>
</dbReference>
<dbReference type="GO" id="GO:0009253">
    <property type="term" value="P:peptidoglycan catabolic process"/>
    <property type="evidence" value="ECO:0007669"/>
    <property type="project" value="InterPro"/>
</dbReference>
<accession>A0A7D6VNI7</accession>
<dbReference type="InterPro" id="IPR002477">
    <property type="entry name" value="Peptidoglycan-bd-like"/>
</dbReference>
<dbReference type="InterPro" id="IPR036365">
    <property type="entry name" value="PGBD-like_sf"/>
</dbReference>
<keyword evidence="2" id="KW-0378">Hydrolase</keyword>
<dbReference type="Pfam" id="PF01183">
    <property type="entry name" value="Glyco_hydro_25"/>
    <property type="match status" value="1"/>
</dbReference>
<protein>
    <submittedName>
        <fullName evidence="5">Peptidoglycan-binding protein</fullName>
    </submittedName>
</protein>
<dbReference type="Pfam" id="PF01471">
    <property type="entry name" value="PG_binding_1"/>
    <property type="match status" value="1"/>
</dbReference>
<dbReference type="EMBL" id="CP059378">
    <property type="protein sequence ID" value="QLY78029.1"/>
    <property type="molecule type" value="Genomic_DNA"/>
</dbReference>
<dbReference type="Gene3D" id="3.20.20.80">
    <property type="entry name" value="Glycosidases"/>
    <property type="match status" value="1"/>
</dbReference>
<dbReference type="SUPFAM" id="SSF47090">
    <property type="entry name" value="PGBD-like"/>
    <property type="match status" value="1"/>
</dbReference>
<dbReference type="SMART" id="SM00641">
    <property type="entry name" value="Glyco_25"/>
    <property type="match status" value="1"/>
</dbReference>
<dbReference type="GO" id="GO:0016052">
    <property type="term" value="P:carbohydrate catabolic process"/>
    <property type="evidence" value="ECO:0007669"/>
    <property type="project" value="TreeGrafter"/>
</dbReference>
<evidence type="ECO:0000313" key="5">
    <source>
        <dbReference type="EMBL" id="QLY78029.1"/>
    </source>
</evidence>
<dbReference type="PANTHER" id="PTHR34135:SF2">
    <property type="entry name" value="LYSOZYME"/>
    <property type="match status" value="1"/>
</dbReference>
<comment type="similarity">
    <text evidence="1">Belongs to the glycosyl hydrolase 25 family.</text>
</comment>
<evidence type="ECO:0000256" key="2">
    <source>
        <dbReference type="ARBA" id="ARBA00022801"/>
    </source>
</evidence>
<dbReference type="InterPro" id="IPR002053">
    <property type="entry name" value="Glyco_hydro_25"/>
</dbReference>
<dbReference type="CDD" id="cd06525">
    <property type="entry name" value="GH25_Lyc-like"/>
    <property type="match status" value="1"/>
</dbReference>
<dbReference type="InterPro" id="IPR017853">
    <property type="entry name" value="GH"/>
</dbReference>
<dbReference type="PANTHER" id="PTHR34135">
    <property type="entry name" value="LYSOZYME"/>
    <property type="match status" value="1"/>
</dbReference>
<gene>
    <name evidence="5" type="ORF">HZF06_13085</name>
</gene>
<evidence type="ECO:0000256" key="1">
    <source>
        <dbReference type="ARBA" id="ARBA00010646"/>
    </source>
</evidence>
<dbReference type="RefSeq" id="WP_181600499.1">
    <property type="nucleotide sequence ID" value="NZ_CP059378.1"/>
</dbReference>
<dbReference type="SUPFAM" id="SSF51445">
    <property type="entry name" value="(Trans)glycosidases"/>
    <property type="match status" value="1"/>
</dbReference>
<sequence length="302" mass="33238">MIKGIDISNHQPSVDFNALKNSVQVVIMKATEGVTYKDPLLESHYQKAKAVDFPVGFYHFMSESTSPSEQAEAFYKAIKDKQYEILPCLDIETNNQNRSAIQITDSCLEFLNKFKELSGLDCMIYTGGYYGRDNLDSRIKGYKAWIAHYGVSTPMATGFSNVVGHQYTSSGNVHGINGNVDLNNFTEEIFVNSKQTIVEQPRQQVNTGNSSIRTLQQEINIQFAAGLVVDGIPGPKTLAAAPLVKEGAQGNITRWIQSKVGTRADGIFGPNTKESVKNYQASRGISADGIVGQNTWRKLLGL</sequence>
<dbReference type="Gene3D" id="1.10.101.10">
    <property type="entry name" value="PGBD-like superfamily/PGBD"/>
    <property type="match status" value="1"/>
</dbReference>